<evidence type="ECO:0000256" key="5">
    <source>
        <dbReference type="ARBA" id="ARBA00023242"/>
    </source>
</evidence>
<gene>
    <name evidence="8" type="primary">ga12879</name>
    <name evidence="8" type="ORF">PR202_ga12879</name>
</gene>
<feature type="compositionally biased region" description="Basic and acidic residues" evidence="6">
    <location>
        <begin position="58"/>
        <end position="72"/>
    </location>
</feature>
<sequence>MAGGGEEGCVDAQLWLACAGGMCLVPPVGPVGPPRPSTSVRHARPTVCAVPRSCRAVHDRSTERRGGLRQDAPRSAPPLGAGVVDVGEAMTVGMTRSGDNHNKAKTLSFAKTLTQSDVNNNAEFSILRYYAETILPMLDYRAKPPVQTIYAKDVSGVVWKFQHIYRGSMEKRLAAAGQPFEVVHYPWARSPEFFVRAAKVREAMQMHWCPGMRIKMAFQMLDMSRVSWFMGTISGVQQAADPRSCPVAAIALTSPPGDMGRARAAVEREVRLPLAGGTDAFNHHLTIGG</sequence>
<accession>A0AAV5CD79</accession>
<name>A0AAV5CD79_ELECO</name>
<evidence type="ECO:0000313" key="9">
    <source>
        <dbReference type="Proteomes" id="UP001054889"/>
    </source>
</evidence>
<dbReference type="InterPro" id="IPR015300">
    <property type="entry name" value="DNA-bd_pseudobarrel_sf"/>
</dbReference>
<dbReference type="PANTHER" id="PTHR31384:SF86">
    <property type="entry name" value="AUXIN RESPONSE FACTOR 10"/>
    <property type="match status" value="1"/>
</dbReference>
<dbReference type="GO" id="GO:0005634">
    <property type="term" value="C:nucleus"/>
    <property type="evidence" value="ECO:0007669"/>
    <property type="project" value="UniProtKB-SubCell"/>
</dbReference>
<feature type="domain" description="Auxin response factor" evidence="7">
    <location>
        <begin position="193"/>
        <end position="240"/>
    </location>
</feature>
<evidence type="ECO:0000259" key="7">
    <source>
        <dbReference type="Pfam" id="PF06507"/>
    </source>
</evidence>
<dbReference type="Gene3D" id="2.40.330.10">
    <property type="entry name" value="DNA-binding pseudobarrel domain"/>
    <property type="match status" value="1"/>
</dbReference>
<dbReference type="InterPro" id="IPR044835">
    <property type="entry name" value="ARF_plant"/>
</dbReference>
<keyword evidence="3" id="KW-0238">DNA-binding</keyword>
<evidence type="ECO:0000256" key="4">
    <source>
        <dbReference type="ARBA" id="ARBA00023163"/>
    </source>
</evidence>
<comment type="subcellular location">
    <subcellularLocation>
        <location evidence="1">Nucleus</location>
    </subcellularLocation>
</comment>
<keyword evidence="4" id="KW-0804">Transcription</keyword>
<dbReference type="Pfam" id="PF06507">
    <property type="entry name" value="ARF_AD"/>
    <property type="match status" value="1"/>
</dbReference>
<keyword evidence="5" id="KW-0539">Nucleus</keyword>
<keyword evidence="2" id="KW-0805">Transcription regulation</keyword>
<dbReference type="Gene3D" id="2.30.30.1040">
    <property type="match status" value="1"/>
</dbReference>
<dbReference type="InterPro" id="IPR010525">
    <property type="entry name" value="ARF_dom"/>
</dbReference>
<evidence type="ECO:0000256" key="1">
    <source>
        <dbReference type="ARBA" id="ARBA00004123"/>
    </source>
</evidence>
<dbReference type="SUPFAM" id="SSF101936">
    <property type="entry name" value="DNA-binding pseudobarrel domain"/>
    <property type="match status" value="1"/>
</dbReference>
<dbReference type="Proteomes" id="UP001054889">
    <property type="component" value="Unassembled WGS sequence"/>
</dbReference>
<dbReference type="EMBL" id="BQKI01000006">
    <property type="protein sequence ID" value="GJM96072.1"/>
    <property type="molecule type" value="Genomic_DNA"/>
</dbReference>
<dbReference type="PANTHER" id="PTHR31384">
    <property type="entry name" value="AUXIN RESPONSE FACTOR 4-RELATED"/>
    <property type="match status" value="1"/>
</dbReference>
<comment type="caution">
    <text evidence="8">The sequence shown here is derived from an EMBL/GenBank/DDBJ whole genome shotgun (WGS) entry which is preliminary data.</text>
</comment>
<dbReference type="GO" id="GO:0009725">
    <property type="term" value="P:response to hormone"/>
    <property type="evidence" value="ECO:0007669"/>
    <property type="project" value="InterPro"/>
</dbReference>
<evidence type="ECO:0000313" key="8">
    <source>
        <dbReference type="EMBL" id="GJM96072.1"/>
    </source>
</evidence>
<reference evidence="8" key="1">
    <citation type="journal article" date="2018" name="DNA Res.">
        <title>Multiple hybrid de novo genome assembly of finger millet, an orphan allotetraploid crop.</title>
        <authorList>
            <person name="Hatakeyama M."/>
            <person name="Aluri S."/>
            <person name="Balachadran M.T."/>
            <person name="Sivarajan S.R."/>
            <person name="Patrignani A."/>
            <person name="Gruter S."/>
            <person name="Poveda L."/>
            <person name="Shimizu-Inatsugi R."/>
            <person name="Baeten J."/>
            <person name="Francoijs K.J."/>
            <person name="Nataraja K.N."/>
            <person name="Reddy Y.A.N."/>
            <person name="Phadnis S."/>
            <person name="Ravikumar R.L."/>
            <person name="Schlapbach R."/>
            <person name="Sreeman S.M."/>
            <person name="Shimizu K.K."/>
        </authorList>
    </citation>
    <scope>NUCLEOTIDE SEQUENCE</scope>
</reference>
<evidence type="ECO:0000256" key="2">
    <source>
        <dbReference type="ARBA" id="ARBA00023015"/>
    </source>
</evidence>
<organism evidence="8 9">
    <name type="scientific">Eleusine coracana subsp. coracana</name>
    <dbReference type="NCBI Taxonomy" id="191504"/>
    <lineage>
        <taxon>Eukaryota</taxon>
        <taxon>Viridiplantae</taxon>
        <taxon>Streptophyta</taxon>
        <taxon>Embryophyta</taxon>
        <taxon>Tracheophyta</taxon>
        <taxon>Spermatophyta</taxon>
        <taxon>Magnoliopsida</taxon>
        <taxon>Liliopsida</taxon>
        <taxon>Poales</taxon>
        <taxon>Poaceae</taxon>
        <taxon>PACMAD clade</taxon>
        <taxon>Chloridoideae</taxon>
        <taxon>Cynodonteae</taxon>
        <taxon>Eleusininae</taxon>
        <taxon>Eleusine</taxon>
    </lineage>
</organism>
<evidence type="ECO:0000256" key="6">
    <source>
        <dbReference type="SAM" id="MobiDB-lite"/>
    </source>
</evidence>
<dbReference type="AlphaFoldDB" id="A0AAV5CD79"/>
<evidence type="ECO:0000256" key="3">
    <source>
        <dbReference type="ARBA" id="ARBA00023125"/>
    </source>
</evidence>
<protein>
    <recommendedName>
        <fullName evidence="7">Auxin response factor domain-containing protein</fullName>
    </recommendedName>
</protein>
<feature type="region of interest" description="Disordered" evidence="6">
    <location>
        <begin position="58"/>
        <end position="80"/>
    </location>
</feature>
<dbReference type="GO" id="GO:0003677">
    <property type="term" value="F:DNA binding"/>
    <property type="evidence" value="ECO:0007669"/>
    <property type="project" value="UniProtKB-KW"/>
</dbReference>
<proteinExistence type="predicted"/>
<dbReference type="GO" id="GO:0006355">
    <property type="term" value="P:regulation of DNA-templated transcription"/>
    <property type="evidence" value="ECO:0007669"/>
    <property type="project" value="InterPro"/>
</dbReference>
<keyword evidence="9" id="KW-1185">Reference proteome</keyword>
<reference evidence="8" key="2">
    <citation type="submission" date="2021-12" db="EMBL/GenBank/DDBJ databases">
        <title>Resequencing data analysis of finger millet.</title>
        <authorList>
            <person name="Hatakeyama M."/>
            <person name="Aluri S."/>
            <person name="Balachadran M.T."/>
            <person name="Sivarajan S.R."/>
            <person name="Poveda L."/>
            <person name="Shimizu-Inatsugi R."/>
            <person name="Schlapbach R."/>
            <person name="Sreeman S.M."/>
            <person name="Shimizu K.K."/>
        </authorList>
    </citation>
    <scope>NUCLEOTIDE SEQUENCE</scope>
</reference>